<protein>
    <submittedName>
        <fullName evidence="1">Uncharacterized protein</fullName>
    </submittedName>
</protein>
<accession>A0A242AMW0</accession>
<name>A0A242AMW0_ENTFC</name>
<evidence type="ECO:0000313" key="2">
    <source>
        <dbReference type="Proteomes" id="UP000194885"/>
    </source>
</evidence>
<proteinExistence type="predicted"/>
<dbReference type="RefSeq" id="WP_179189936.1">
    <property type="nucleotide sequence ID" value="NZ_NGKW01000037.1"/>
</dbReference>
<gene>
    <name evidence="1" type="ORF">A5810_003183</name>
</gene>
<dbReference type="EMBL" id="NGKW01000037">
    <property type="protein sequence ID" value="OTN82290.1"/>
    <property type="molecule type" value="Genomic_DNA"/>
</dbReference>
<dbReference type="Proteomes" id="UP000194885">
    <property type="component" value="Unassembled WGS sequence"/>
</dbReference>
<sequence>METRSVKLNEKTSLEVVTSKDFKNFIVIDVNWDKKDIEKILTYFYS</sequence>
<dbReference type="AlphaFoldDB" id="A0A242AMW0"/>
<reference evidence="1 2" key="1">
    <citation type="submission" date="2017-05" db="EMBL/GenBank/DDBJ databases">
        <title>The Genome Sequence of Enterococcus faecium 7H8_DIV0219.</title>
        <authorList>
            <consortium name="The Broad Institute Genomics Platform"/>
            <consortium name="The Broad Institute Genomic Center for Infectious Diseases"/>
            <person name="Earl A."/>
            <person name="Manson A."/>
            <person name="Schwartman J."/>
            <person name="Gilmore M."/>
            <person name="Abouelleil A."/>
            <person name="Cao P."/>
            <person name="Chapman S."/>
            <person name="Cusick C."/>
            <person name="Shea T."/>
            <person name="Young S."/>
            <person name="Neafsey D."/>
            <person name="Nusbaum C."/>
            <person name="Birren B."/>
        </authorList>
    </citation>
    <scope>NUCLEOTIDE SEQUENCE [LARGE SCALE GENOMIC DNA]</scope>
    <source>
        <strain evidence="1 2">7H8_DIV0219</strain>
    </source>
</reference>
<organism evidence="1 2">
    <name type="scientific">Enterococcus faecium</name>
    <name type="common">Streptococcus faecium</name>
    <dbReference type="NCBI Taxonomy" id="1352"/>
    <lineage>
        <taxon>Bacteria</taxon>
        <taxon>Bacillati</taxon>
        <taxon>Bacillota</taxon>
        <taxon>Bacilli</taxon>
        <taxon>Lactobacillales</taxon>
        <taxon>Enterococcaceae</taxon>
        <taxon>Enterococcus</taxon>
    </lineage>
</organism>
<evidence type="ECO:0000313" key="1">
    <source>
        <dbReference type="EMBL" id="OTN82290.1"/>
    </source>
</evidence>
<comment type="caution">
    <text evidence="1">The sequence shown here is derived from an EMBL/GenBank/DDBJ whole genome shotgun (WGS) entry which is preliminary data.</text>
</comment>